<reference evidence="1" key="1">
    <citation type="submission" date="2023-05" db="EMBL/GenBank/DDBJ databases">
        <authorList>
            <person name="Zhang X."/>
        </authorList>
    </citation>
    <scope>NUCLEOTIDE SEQUENCE</scope>
    <source>
        <strain evidence="1">BD1B2-1</strain>
    </source>
</reference>
<gene>
    <name evidence="1" type="ORF">QNI22_22760</name>
</gene>
<sequence>MKSNQSSLARRAYKVQGAHTFIGVFGSGSSACCRVVTIMDNYISYEVLKVAECRERFAVDQELGLIHEIEVYEFTNAETKATKKLMQLFQIQYSMNLSEPARVAERQREEGARIIPLWPQGIQPAA</sequence>
<proteinExistence type="predicted"/>
<evidence type="ECO:0000313" key="2">
    <source>
        <dbReference type="Proteomes" id="UP001232063"/>
    </source>
</evidence>
<dbReference type="RefSeq" id="WP_314514117.1">
    <property type="nucleotide sequence ID" value="NZ_JASJOU010000008.1"/>
</dbReference>
<dbReference type="Proteomes" id="UP001232063">
    <property type="component" value="Unassembled WGS sequence"/>
</dbReference>
<organism evidence="1 2">
    <name type="scientific">Xanthocytophaga agilis</name>
    <dbReference type="NCBI Taxonomy" id="3048010"/>
    <lineage>
        <taxon>Bacteria</taxon>
        <taxon>Pseudomonadati</taxon>
        <taxon>Bacteroidota</taxon>
        <taxon>Cytophagia</taxon>
        <taxon>Cytophagales</taxon>
        <taxon>Rhodocytophagaceae</taxon>
        <taxon>Xanthocytophaga</taxon>
    </lineage>
</organism>
<evidence type="ECO:0000313" key="1">
    <source>
        <dbReference type="EMBL" id="MDJ1503506.1"/>
    </source>
</evidence>
<accession>A0AAE3UGP2</accession>
<comment type="caution">
    <text evidence="1">The sequence shown here is derived from an EMBL/GenBank/DDBJ whole genome shotgun (WGS) entry which is preliminary data.</text>
</comment>
<dbReference type="AlphaFoldDB" id="A0AAE3UGP2"/>
<name>A0AAE3UGP2_9BACT</name>
<dbReference type="EMBL" id="JASJOU010000008">
    <property type="protein sequence ID" value="MDJ1503506.1"/>
    <property type="molecule type" value="Genomic_DNA"/>
</dbReference>
<dbReference type="PROSITE" id="PS51257">
    <property type="entry name" value="PROKAR_LIPOPROTEIN"/>
    <property type="match status" value="1"/>
</dbReference>
<protein>
    <submittedName>
        <fullName evidence="1">Uncharacterized protein</fullName>
    </submittedName>
</protein>
<keyword evidence="2" id="KW-1185">Reference proteome</keyword>